<dbReference type="RefSeq" id="WP_110174333.1">
    <property type="nucleotide sequence ID" value="NZ_CP015136.1"/>
</dbReference>
<accession>A0A143PX26</accession>
<feature type="signal peptide" evidence="1">
    <location>
        <begin position="1"/>
        <end position="26"/>
    </location>
</feature>
<evidence type="ECO:0000256" key="1">
    <source>
        <dbReference type="SAM" id="SignalP"/>
    </source>
</evidence>
<gene>
    <name evidence="3" type="ORF">LuPra_06205</name>
</gene>
<reference evidence="4" key="2">
    <citation type="submission" date="2016-04" db="EMBL/GenBank/DDBJ databases">
        <title>First Complete Genome Sequence of a Subdivision 6 Acidobacterium.</title>
        <authorList>
            <person name="Huang S."/>
            <person name="Vieira S."/>
            <person name="Bunk B."/>
            <person name="Riedel T."/>
            <person name="Sproeer C."/>
            <person name="Overmann J."/>
        </authorList>
    </citation>
    <scope>NUCLEOTIDE SEQUENCE [LARGE SCALE GENOMIC DNA]</scope>
    <source>
        <strain evidence="4">DSM 100886 HEG_-6_39</strain>
    </source>
</reference>
<dbReference type="KEGG" id="abac:LuPra_06205"/>
<dbReference type="NCBIfam" id="TIGR02595">
    <property type="entry name" value="PEP_CTERM"/>
    <property type="match status" value="1"/>
</dbReference>
<keyword evidence="4" id="KW-1185">Reference proteome</keyword>
<sequence precursor="true">MKNANFTAGALALALSIGGLATTANAATIYIGDCYTGACGTLTGSVRVDLTQWSADQTRLVITNNTNGFIDELGLFYTGGLPANTIIAAFSALTGTVAQPSLSFAPTQNDNSGQALNVGFDYQNSNQGGGRFEAGEAVQFNLDSATANINILANLFTNLGFAHIQAIAPGGGSAKITACVAPDANCDNIPDTPDVPEPTVMALLGLGLFSAGLARRRKQ</sequence>
<name>A0A143PX26_LUTPR</name>
<feature type="chain" id="PRO_5007512115" evidence="1">
    <location>
        <begin position="27"/>
        <end position="219"/>
    </location>
</feature>
<dbReference type="AlphaFoldDB" id="A0A143PX26"/>
<protein>
    <submittedName>
        <fullName evidence="3">PEP-CTERM motif</fullName>
    </submittedName>
</protein>
<reference evidence="3 4" key="1">
    <citation type="journal article" date="2016" name="Genome Announc.">
        <title>First Complete Genome Sequence of a Subdivision 6 Acidobacterium Strain.</title>
        <authorList>
            <person name="Huang S."/>
            <person name="Vieira S."/>
            <person name="Bunk B."/>
            <person name="Riedel T."/>
            <person name="Sproer C."/>
            <person name="Overmann J."/>
        </authorList>
    </citation>
    <scope>NUCLEOTIDE SEQUENCE [LARGE SCALE GENOMIC DNA]</scope>
    <source>
        <strain evidence="4">DSM 100886 HEG_-6_39</strain>
    </source>
</reference>
<evidence type="ECO:0000313" key="4">
    <source>
        <dbReference type="Proteomes" id="UP000076079"/>
    </source>
</evidence>
<dbReference type="Pfam" id="PF07589">
    <property type="entry name" value="PEP-CTERM"/>
    <property type="match status" value="1"/>
</dbReference>
<feature type="domain" description="Ice-binding protein C-terminal" evidence="2">
    <location>
        <begin position="194"/>
        <end position="218"/>
    </location>
</feature>
<organism evidence="3 4">
    <name type="scientific">Luteitalea pratensis</name>
    <dbReference type="NCBI Taxonomy" id="1855912"/>
    <lineage>
        <taxon>Bacteria</taxon>
        <taxon>Pseudomonadati</taxon>
        <taxon>Acidobacteriota</taxon>
        <taxon>Vicinamibacteria</taxon>
        <taxon>Vicinamibacterales</taxon>
        <taxon>Vicinamibacteraceae</taxon>
        <taxon>Luteitalea</taxon>
    </lineage>
</organism>
<dbReference type="InterPro" id="IPR013424">
    <property type="entry name" value="Ice-binding_C"/>
</dbReference>
<dbReference type="Proteomes" id="UP000076079">
    <property type="component" value="Chromosome"/>
</dbReference>
<keyword evidence="1" id="KW-0732">Signal</keyword>
<evidence type="ECO:0000313" key="3">
    <source>
        <dbReference type="EMBL" id="AMY12921.1"/>
    </source>
</evidence>
<dbReference type="EMBL" id="CP015136">
    <property type="protein sequence ID" value="AMY12921.1"/>
    <property type="molecule type" value="Genomic_DNA"/>
</dbReference>
<proteinExistence type="predicted"/>
<evidence type="ECO:0000259" key="2">
    <source>
        <dbReference type="Pfam" id="PF07589"/>
    </source>
</evidence>